<dbReference type="GO" id="GO:0005337">
    <property type="term" value="F:nucleoside transmembrane transporter activity"/>
    <property type="evidence" value="ECO:0007669"/>
    <property type="project" value="InterPro"/>
</dbReference>
<organism evidence="9 10">
    <name type="scientific">Phytophthora sojae (strain P6497)</name>
    <name type="common">Soybean stem and root rot agent</name>
    <name type="synonym">Phytophthora megasperma f. sp. glycines</name>
    <dbReference type="NCBI Taxonomy" id="1094619"/>
    <lineage>
        <taxon>Eukaryota</taxon>
        <taxon>Sar</taxon>
        <taxon>Stramenopiles</taxon>
        <taxon>Oomycota</taxon>
        <taxon>Peronosporomycetes</taxon>
        <taxon>Peronosporales</taxon>
        <taxon>Peronosporaceae</taxon>
        <taxon>Phytophthora</taxon>
    </lineage>
</organism>
<dbReference type="InterPro" id="IPR000073">
    <property type="entry name" value="AB_hydrolase_1"/>
</dbReference>
<protein>
    <recommendedName>
        <fullName evidence="8">AB hydrolase-1 domain-containing protein</fullName>
    </recommendedName>
</protein>
<dbReference type="RefSeq" id="XP_009536935.1">
    <property type="nucleotide sequence ID" value="XM_009538640.1"/>
</dbReference>
<dbReference type="Proteomes" id="UP000002640">
    <property type="component" value="Unassembled WGS sequence"/>
</dbReference>
<accession>G5A9T9</accession>
<keyword evidence="4 7" id="KW-0812">Transmembrane</keyword>
<evidence type="ECO:0000256" key="3">
    <source>
        <dbReference type="ARBA" id="ARBA00022448"/>
    </source>
</evidence>
<dbReference type="InterPro" id="IPR002259">
    <property type="entry name" value="Eqnu_transpt"/>
</dbReference>
<feature type="transmembrane region" description="Helical" evidence="7">
    <location>
        <begin position="82"/>
        <end position="102"/>
    </location>
</feature>
<keyword evidence="6 7" id="KW-0472">Membrane</keyword>
<dbReference type="EMBL" id="JH159162">
    <property type="protein sequence ID" value="EGZ07369.1"/>
    <property type="molecule type" value="Genomic_DNA"/>
</dbReference>
<feature type="transmembrane region" description="Helical" evidence="7">
    <location>
        <begin position="790"/>
        <end position="812"/>
    </location>
</feature>
<feature type="transmembrane region" description="Helical" evidence="7">
    <location>
        <begin position="202"/>
        <end position="225"/>
    </location>
</feature>
<dbReference type="Gene3D" id="3.40.50.1820">
    <property type="entry name" value="alpha/beta hydrolase"/>
    <property type="match status" value="1"/>
</dbReference>
<dbReference type="KEGG" id="psoj:PHYSODRAFT_565346"/>
<dbReference type="GO" id="GO:0005886">
    <property type="term" value="C:plasma membrane"/>
    <property type="evidence" value="ECO:0007669"/>
    <property type="project" value="TreeGrafter"/>
</dbReference>
<keyword evidence="5 7" id="KW-1133">Transmembrane helix</keyword>
<evidence type="ECO:0000259" key="8">
    <source>
        <dbReference type="Pfam" id="PF12697"/>
    </source>
</evidence>
<feature type="transmembrane region" description="Helical" evidence="7">
    <location>
        <begin position="44"/>
        <end position="62"/>
    </location>
</feature>
<keyword evidence="10" id="KW-1185">Reference proteome</keyword>
<evidence type="ECO:0000313" key="10">
    <source>
        <dbReference type="Proteomes" id="UP000002640"/>
    </source>
</evidence>
<dbReference type="SMR" id="G5A9T9"/>
<feature type="transmembrane region" description="Helical" evidence="7">
    <location>
        <begin position="278"/>
        <end position="296"/>
    </location>
</feature>
<name>G5A9T9_PHYSP</name>
<proteinExistence type="inferred from homology"/>
<feature type="transmembrane region" description="Helical" evidence="7">
    <location>
        <begin position="138"/>
        <end position="163"/>
    </location>
</feature>
<dbReference type="Pfam" id="PF12697">
    <property type="entry name" value="Abhydrolase_6"/>
    <property type="match status" value="1"/>
</dbReference>
<dbReference type="PANTHER" id="PTHR10332:SF10">
    <property type="entry name" value="EQUILIBRATIVE NUCLEOSIDE TRANSPORTER 4"/>
    <property type="match status" value="1"/>
</dbReference>
<dbReference type="GeneID" id="20663878"/>
<comment type="subcellular location">
    <subcellularLocation>
        <location evidence="1">Membrane</location>
        <topology evidence="1">Multi-pass membrane protein</topology>
    </subcellularLocation>
</comment>
<evidence type="ECO:0000256" key="7">
    <source>
        <dbReference type="SAM" id="Phobius"/>
    </source>
</evidence>
<feature type="transmembrane region" description="Helical" evidence="7">
    <location>
        <begin position="316"/>
        <end position="336"/>
    </location>
</feature>
<comment type="similarity">
    <text evidence="2">Belongs to the SLC29A/ENT transporter (TC 2.A.57) family.</text>
</comment>
<dbReference type="InParanoid" id="G5A9T9"/>
<dbReference type="AlphaFoldDB" id="G5A9T9"/>
<gene>
    <name evidence="9" type="ORF">PHYSODRAFT_565346</name>
</gene>
<keyword evidence="3" id="KW-0813">Transport</keyword>
<evidence type="ECO:0000313" key="9">
    <source>
        <dbReference type="EMBL" id="EGZ07369.1"/>
    </source>
</evidence>
<evidence type="ECO:0000256" key="6">
    <source>
        <dbReference type="ARBA" id="ARBA00023136"/>
    </source>
</evidence>
<dbReference type="SUPFAM" id="SSF53474">
    <property type="entry name" value="alpha/beta-Hydrolases"/>
    <property type="match status" value="1"/>
</dbReference>
<evidence type="ECO:0000256" key="2">
    <source>
        <dbReference type="ARBA" id="ARBA00007965"/>
    </source>
</evidence>
<evidence type="ECO:0000256" key="4">
    <source>
        <dbReference type="ARBA" id="ARBA00022692"/>
    </source>
</evidence>
<dbReference type="Pfam" id="PF01733">
    <property type="entry name" value="Nucleoside_tran"/>
    <property type="match status" value="1"/>
</dbReference>
<feature type="transmembrane region" description="Helical" evidence="7">
    <location>
        <begin position="348"/>
        <end position="370"/>
    </location>
</feature>
<evidence type="ECO:0000256" key="5">
    <source>
        <dbReference type="ARBA" id="ARBA00022989"/>
    </source>
</evidence>
<dbReference type="InterPro" id="IPR029058">
    <property type="entry name" value="AB_hydrolase_fold"/>
</dbReference>
<feature type="transmembrane region" description="Helical" evidence="7">
    <location>
        <begin position="111"/>
        <end position="132"/>
    </location>
</feature>
<dbReference type="PANTHER" id="PTHR10332">
    <property type="entry name" value="EQUILIBRATIVE NUCLEOSIDE TRANSPORTER"/>
    <property type="match status" value="1"/>
</dbReference>
<reference evidence="9 10" key="1">
    <citation type="journal article" date="2006" name="Science">
        <title>Phytophthora genome sequences uncover evolutionary origins and mechanisms of pathogenesis.</title>
        <authorList>
            <person name="Tyler B.M."/>
            <person name="Tripathy S."/>
            <person name="Zhang X."/>
            <person name="Dehal P."/>
            <person name="Jiang R.H."/>
            <person name="Aerts A."/>
            <person name="Arredondo F.D."/>
            <person name="Baxter L."/>
            <person name="Bensasson D."/>
            <person name="Beynon J.L."/>
            <person name="Chapman J."/>
            <person name="Damasceno C.M."/>
            <person name="Dorrance A.E."/>
            <person name="Dou D."/>
            <person name="Dickerman A.W."/>
            <person name="Dubchak I.L."/>
            <person name="Garbelotto M."/>
            <person name="Gijzen M."/>
            <person name="Gordon S.G."/>
            <person name="Govers F."/>
            <person name="Grunwald N.J."/>
            <person name="Huang W."/>
            <person name="Ivors K.L."/>
            <person name="Jones R.W."/>
            <person name="Kamoun S."/>
            <person name="Krampis K."/>
            <person name="Lamour K.H."/>
            <person name="Lee M.K."/>
            <person name="McDonald W.H."/>
            <person name="Medina M."/>
            <person name="Meijer H.J."/>
            <person name="Nordberg E.K."/>
            <person name="Maclean D.J."/>
            <person name="Ospina-Giraldo M.D."/>
            <person name="Morris P.F."/>
            <person name="Phuntumart V."/>
            <person name="Putnam N.H."/>
            <person name="Rash S."/>
            <person name="Rose J.K."/>
            <person name="Sakihama Y."/>
            <person name="Salamov A.A."/>
            <person name="Savidor A."/>
            <person name="Scheuring C.F."/>
            <person name="Smith B.M."/>
            <person name="Sobral B.W."/>
            <person name="Terry A."/>
            <person name="Torto-Alalibo T.A."/>
            <person name="Win J."/>
            <person name="Xu Z."/>
            <person name="Zhang H."/>
            <person name="Grigoriev I.V."/>
            <person name="Rokhsar D.S."/>
            <person name="Boore J.L."/>
        </authorList>
    </citation>
    <scope>NUCLEOTIDE SEQUENCE [LARGE SCALE GENOMIC DNA]</scope>
    <source>
        <strain evidence="9 10">P6497</strain>
    </source>
</reference>
<evidence type="ECO:0000256" key="1">
    <source>
        <dbReference type="ARBA" id="ARBA00004141"/>
    </source>
</evidence>
<feature type="domain" description="AB hydrolase-1" evidence="8">
    <location>
        <begin position="497"/>
        <end position="766"/>
    </location>
</feature>
<feature type="transmembrane region" description="Helical" evidence="7">
    <location>
        <begin position="175"/>
        <end position="190"/>
    </location>
</feature>
<sequence length="1067" mass="117225">MTGPVPLTPEVCHSSYVSHPDTPLEHQGDDGIQSAAHESREETIASWLFMLVGIGFLFPFSALTQPVDYWKMLFPDRNIEFAITSIFMYTNLVCLTLLVLVFGKPQYTRRIVGGFAGQLFVLVFVPTSYFFMTSENANAAAVLGGTALAAVATAFLDSCAIALVSHYPQRVQERFQLGIGLSSLIGSVYRDVTKLVFPSDELLASSLIYFYTGALTIALCICAYYKAMGLQITKKYLLTTGDNEVDLTRSSLALGDKQRPSDVASGPTPTKWSVLNKVWHLELLILAVYLASLSVWPPLVTEIKTYNFPSLQESGWWSLILLTHFSINDCVGRFVVSHRFGLTPRNIWIPILLRFIFVPVIVGIVKEWWLQSDVCHFNNSAHMFVRLGRLRAAAPRSTTANARRFSKKAAEPRPTVRPTKQMVLTELKEVGKLMFGGLAVTSALLASGGFVIETVKTLNPMDPPGFMVQVDGPDEASTDVHVQRRGSGDVTVLLDGGVGETSFDWDKVAADVAKFATVVSVDRPGLGFSKPGALPRTSSQIATEYKQILDKLNVTGKVVLVAHGAGGYNMRQLAEELKTAGHGPECQGLVLVDALQEDLRGELESVSEVVHKSLSEMDSNGEMVLRLSRLGLIRLINVVQHAKMVSKYSTIALPYVEYYSPSPAHREGALRENQAIPQTEQRFRDAAGTGAAPFEFPCVVLSHGKAGMFDTMKMQAGVTPQTIADLERKWLDAQTKLAHTVSKRSVHLVVNDTGHCIHHEKPDEVTKAVRALVDEIHGDEMTTGSFGNNAGLVLIMLAALVVLAAAGYVDLYRDAYFKTKLKRVESRSSMRVACKSVRYESCIIQDLWFLRYDQHKYFPQNFRLDGLNDAISSFMVFNKGGNAGTMNVCQLPETDGAGNTTIAGGSSSYSAGYIDLYKDANFKNKLLRVENVLVDVCYNFNFACNKLDNTVTSAKWGGLTEKMVDGGDAMIAFYTDRDCLERNVWWRTKTQSDDDLYFPSNFRLDGINDEVSSFMVWHKSTKKTGLGGWDICTTESGAIDAERNATVDGASGSGSGAFDNNTITALA</sequence>
<dbReference type="OMA" id="WDICTTE"/>